<keyword evidence="11 14" id="KW-0648">Protein biosynthesis</keyword>
<dbReference type="InterPro" id="IPR002314">
    <property type="entry name" value="aa-tRNA-synt_IIb"/>
</dbReference>
<evidence type="ECO:0000256" key="3">
    <source>
        <dbReference type="ARBA" id="ARBA00022490"/>
    </source>
</evidence>
<evidence type="ECO:0000256" key="14">
    <source>
        <dbReference type="HAMAP-Rule" id="MF_00184"/>
    </source>
</evidence>
<sequence>MPILTFPDGNTRAYDGAVTGRSVVEGIAKSLAKRTVAMALDGAVRDLDDRIEADARIEFLDRTDPRALELIRHDCAHVLAEAVQALWPETQVTIGPVIENGFYYDFARPEPFTPEDFPKIEAKMREIIARDAPFTKEIWTRDDVRALFADRGEAFKVELVDAIPPGEDLKVYRQGEWFDLCRGPHMTSTGKVGAAFKLMKVAGAYWRGDSNNPMLTRIYGTAWASKEDLDAYLHRLEEAERRDHRRLGREMDLFHFQEEGPGVVFWHPKGWTIFQELIAYMRRRLKGDYAEVNAPQILDKVLWETSGHWGWYRENMFAAQSAGEEAEDKRWFALKPMNCPGHVQIFKHGLKSYRDLPLRMAEFGVVHRYEPSGAMHGLMRVRGFTQDDAHIFCTEDQLAAECLKINDLILSTYADFGFDEIVVKLSTRPEKRVGSDALWDHAEAVMTRVLAQIEEQSGGRIRTSVNPGEGAFYGPKFEYVLRDAIGRDWQCGTTQVDFNLPERFGAFYVDADSQKKTPVMIHRAICGSMERFTGILIEHFAGHFPLWLAPVQVVVATITGEADPYAAEVVRVLERAGLRVAADLRNEKINYKVREHSLAKVPVLLALGRREAEERTVSIRRLGSQQTRTLPLDQALAELAREATSPDLARAEAVAETHPTEDAVLDSHHGVQPAP</sequence>
<keyword evidence="9 14" id="KW-0067">ATP-binding</keyword>
<dbReference type="Gene3D" id="3.30.54.20">
    <property type="match status" value="1"/>
</dbReference>
<evidence type="ECO:0000256" key="6">
    <source>
        <dbReference type="ARBA" id="ARBA00022723"/>
    </source>
</evidence>
<dbReference type="InterPro" id="IPR004154">
    <property type="entry name" value="Anticodon-bd"/>
</dbReference>
<evidence type="ECO:0000256" key="2">
    <source>
        <dbReference type="ARBA" id="ARBA00011738"/>
    </source>
</evidence>
<dbReference type="InterPro" id="IPR012947">
    <property type="entry name" value="tRNA_SAD"/>
</dbReference>
<dbReference type="InterPro" id="IPR047246">
    <property type="entry name" value="ThrRS_anticodon"/>
</dbReference>
<dbReference type="InterPro" id="IPR018163">
    <property type="entry name" value="Thr/Ala-tRNA-synth_IIc_edit"/>
</dbReference>
<dbReference type="InterPro" id="IPR012675">
    <property type="entry name" value="Beta-grasp_dom_sf"/>
</dbReference>
<dbReference type="GO" id="GO:0005829">
    <property type="term" value="C:cytosol"/>
    <property type="evidence" value="ECO:0007669"/>
    <property type="project" value="TreeGrafter"/>
</dbReference>
<dbReference type="NCBIfam" id="TIGR00418">
    <property type="entry name" value="thrS"/>
    <property type="match status" value="1"/>
</dbReference>
<dbReference type="Gene3D" id="3.40.50.800">
    <property type="entry name" value="Anticodon-binding domain"/>
    <property type="match status" value="1"/>
</dbReference>
<dbReference type="Gene3D" id="3.30.930.10">
    <property type="entry name" value="Bira Bifunctional Protein, Domain 2"/>
    <property type="match status" value="1"/>
</dbReference>
<dbReference type="InterPro" id="IPR012676">
    <property type="entry name" value="TGS-like"/>
</dbReference>
<dbReference type="PANTHER" id="PTHR11451">
    <property type="entry name" value="THREONINE-TRNA LIGASE"/>
    <property type="match status" value="1"/>
</dbReference>
<feature type="binding site" evidence="14">
    <location>
        <position position="390"/>
    </location>
    <ligand>
        <name>Zn(2+)</name>
        <dbReference type="ChEBI" id="CHEBI:29105"/>
        <note>catalytic</note>
    </ligand>
</feature>
<evidence type="ECO:0000256" key="13">
    <source>
        <dbReference type="ARBA" id="ARBA00049515"/>
    </source>
</evidence>
<dbReference type="SUPFAM" id="SSF55681">
    <property type="entry name" value="Class II aaRS and biotin synthetases"/>
    <property type="match status" value="1"/>
</dbReference>
<dbReference type="GO" id="GO:0004829">
    <property type="term" value="F:threonine-tRNA ligase activity"/>
    <property type="evidence" value="ECO:0007669"/>
    <property type="project" value="UniProtKB-UniRule"/>
</dbReference>
<proteinExistence type="inferred from homology"/>
<dbReference type="RefSeq" id="WP_109895130.1">
    <property type="nucleotide sequence ID" value="NZ_CP029550.1"/>
</dbReference>
<dbReference type="Pfam" id="PF03129">
    <property type="entry name" value="HGTP_anticodon"/>
    <property type="match status" value="1"/>
</dbReference>
<dbReference type="Gene3D" id="3.30.980.10">
    <property type="entry name" value="Threonyl-trna Synthetase, Chain A, domain 2"/>
    <property type="match status" value="1"/>
</dbReference>
<dbReference type="FunFam" id="3.40.50.800:FF:000001">
    <property type="entry name" value="Threonine--tRNA ligase"/>
    <property type="match status" value="1"/>
</dbReference>
<evidence type="ECO:0000256" key="12">
    <source>
        <dbReference type="ARBA" id="ARBA00023146"/>
    </source>
</evidence>
<reference evidence="19" key="1">
    <citation type="submission" date="2018-05" db="EMBL/GenBank/DDBJ databases">
        <title>Complete Genome Sequence of Methylobacterium sp. 17SD2-17.</title>
        <authorList>
            <person name="Srinivasan S."/>
        </authorList>
    </citation>
    <scope>NUCLEOTIDE SEQUENCE [LARGE SCALE GENOMIC DNA]</scope>
    <source>
        <strain evidence="19">17SD2-17</strain>
    </source>
</reference>
<comment type="cofactor">
    <cofactor evidence="14">
        <name>Zn(2+)</name>
        <dbReference type="ChEBI" id="CHEBI:29105"/>
    </cofactor>
    <text evidence="14">Binds 1 zinc ion per subunit.</text>
</comment>
<gene>
    <name evidence="14" type="primary">thrS</name>
    <name evidence="18" type="ORF">DK389_29520</name>
</gene>
<accession>A0A2U8WCM7</accession>
<evidence type="ECO:0000259" key="17">
    <source>
        <dbReference type="PROSITE" id="PS51880"/>
    </source>
</evidence>
<dbReference type="SUPFAM" id="SSF55186">
    <property type="entry name" value="ThrRS/AlaRS common domain"/>
    <property type="match status" value="1"/>
</dbReference>
<dbReference type="GO" id="GO:0046872">
    <property type="term" value="F:metal ion binding"/>
    <property type="evidence" value="ECO:0007669"/>
    <property type="project" value="UniProtKB-KW"/>
</dbReference>
<keyword evidence="4 14" id="KW-0820">tRNA-binding</keyword>
<evidence type="ECO:0000256" key="10">
    <source>
        <dbReference type="ARBA" id="ARBA00022884"/>
    </source>
</evidence>
<dbReference type="SUPFAM" id="SSF52954">
    <property type="entry name" value="Class II aaRS ABD-related"/>
    <property type="match status" value="1"/>
</dbReference>
<evidence type="ECO:0000256" key="4">
    <source>
        <dbReference type="ARBA" id="ARBA00022555"/>
    </source>
</evidence>
<dbReference type="InterPro" id="IPR004095">
    <property type="entry name" value="TGS"/>
</dbReference>
<evidence type="ECO:0000256" key="9">
    <source>
        <dbReference type="ARBA" id="ARBA00022840"/>
    </source>
</evidence>
<comment type="caution">
    <text evidence="14">Lacks conserved residue(s) required for the propagation of feature annotation.</text>
</comment>
<dbReference type="Gene3D" id="3.10.20.30">
    <property type="match status" value="1"/>
</dbReference>
<keyword evidence="6 14" id="KW-0479">Metal-binding</keyword>
<keyword evidence="10 14" id="KW-0694">RNA-binding</keyword>
<dbReference type="PROSITE" id="PS51880">
    <property type="entry name" value="TGS"/>
    <property type="match status" value="1"/>
</dbReference>
<dbReference type="EMBL" id="CP029550">
    <property type="protein sequence ID" value="AWN43897.1"/>
    <property type="molecule type" value="Genomic_DNA"/>
</dbReference>
<evidence type="ECO:0000313" key="19">
    <source>
        <dbReference type="Proteomes" id="UP000245926"/>
    </source>
</evidence>
<dbReference type="InterPro" id="IPR036621">
    <property type="entry name" value="Anticodon-bd_dom_sf"/>
</dbReference>
<feature type="region of interest" description="Disordered" evidence="15">
    <location>
        <begin position="647"/>
        <end position="675"/>
    </location>
</feature>
<comment type="subcellular location">
    <subcellularLocation>
        <location evidence="14">Cytoplasm</location>
    </subcellularLocation>
</comment>
<evidence type="ECO:0000259" key="16">
    <source>
        <dbReference type="PROSITE" id="PS50862"/>
    </source>
</evidence>
<dbReference type="PRINTS" id="PR01047">
    <property type="entry name" value="TRNASYNTHTHR"/>
</dbReference>
<dbReference type="Proteomes" id="UP000245926">
    <property type="component" value="Chromosome"/>
</dbReference>
<dbReference type="GO" id="GO:0000049">
    <property type="term" value="F:tRNA binding"/>
    <property type="evidence" value="ECO:0007669"/>
    <property type="project" value="UniProtKB-KW"/>
</dbReference>
<dbReference type="InterPro" id="IPR006195">
    <property type="entry name" value="aa-tRNA-synth_II"/>
</dbReference>
<keyword evidence="19" id="KW-1185">Reference proteome</keyword>
<dbReference type="InterPro" id="IPR045864">
    <property type="entry name" value="aa-tRNA-synth_II/BPL/LPL"/>
</dbReference>
<dbReference type="FunFam" id="3.30.930.10:FF:000002">
    <property type="entry name" value="Threonine--tRNA ligase"/>
    <property type="match status" value="1"/>
</dbReference>
<feature type="binding site" evidence="14">
    <location>
        <position position="522"/>
    </location>
    <ligand>
        <name>Zn(2+)</name>
        <dbReference type="ChEBI" id="CHEBI:29105"/>
        <note>catalytic</note>
    </ligand>
</feature>
<evidence type="ECO:0000256" key="5">
    <source>
        <dbReference type="ARBA" id="ARBA00022598"/>
    </source>
</evidence>
<evidence type="ECO:0000256" key="8">
    <source>
        <dbReference type="ARBA" id="ARBA00022833"/>
    </source>
</evidence>
<dbReference type="PROSITE" id="PS50862">
    <property type="entry name" value="AA_TRNA_LIGASE_II"/>
    <property type="match status" value="1"/>
</dbReference>
<dbReference type="InterPro" id="IPR002320">
    <property type="entry name" value="Thr-tRNA-ligase_IIa"/>
</dbReference>
<feature type="domain" description="TGS" evidence="17">
    <location>
        <begin position="1"/>
        <end position="61"/>
    </location>
</feature>
<dbReference type="CDD" id="cd00860">
    <property type="entry name" value="ThrRS_anticodon"/>
    <property type="match status" value="1"/>
</dbReference>
<name>A0A2U8WCM7_9HYPH</name>
<dbReference type="Pfam" id="PF00587">
    <property type="entry name" value="tRNA-synt_2b"/>
    <property type="match status" value="1"/>
</dbReference>
<dbReference type="AlphaFoldDB" id="A0A2U8WCM7"/>
<comment type="catalytic activity">
    <reaction evidence="13 14">
        <text>tRNA(Thr) + L-threonine + ATP = L-threonyl-tRNA(Thr) + AMP + diphosphate + H(+)</text>
        <dbReference type="Rhea" id="RHEA:24624"/>
        <dbReference type="Rhea" id="RHEA-COMP:9670"/>
        <dbReference type="Rhea" id="RHEA-COMP:9704"/>
        <dbReference type="ChEBI" id="CHEBI:15378"/>
        <dbReference type="ChEBI" id="CHEBI:30616"/>
        <dbReference type="ChEBI" id="CHEBI:33019"/>
        <dbReference type="ChEBI" id="CHEBI:57926"/>
        <dbReference type="ChEBI" id="CHEBI:78442"/>
        <dbReference type="ChEBI" id="CHEBI:78534"/>
        <dbReference type="ChEBI" id="CHEBI:456215"/>
        <dbReference type="EC" id="6.1.1.3"/>
    </reaction>
</comment>
<feature type="domain" description="Aminoacyl-transfer RNA synthetases class-II family profile" evidence="16">
    <location>
        <begin position="273"/>
        <end position="545"/>
    </location>
</feature>
<evidence type="ECO:0000313" key="18">
    <source>
        <dbReference type="EMBL" id="AWN43897.1"/>
    </source>
</evidence>
<dbReference type="PANTHER" id="PTHR11451:SF44">
    <property type="entry name" value="THREONINE--TRNA LIGASE, CHLOROPLASTIC_MITOCHONDRIAL 2"/>
    <property type="match status" value="1"/>
</dbReference>
<organism evidence="18 19">
    <name type="scientific">Methylobacterium durans</name>
    <dbReference type="NCBI Taxonomy" id="2202825"/>
    <lineage>
        <taxon>Bacteria</taxon>
        <taxon>Pseudomonadati</taxon>
        <taxon>Pseudomonadota</taxon>
        <taxon>Alphaproteobacteria</taxon>
        <taxon>Hyphomicrobiales</taxon>
        <taxon>Methylobacteriaceae</taxon>
        <taxon>Methylobacterium</taxon>
    </lineage>
</organism>
<dbReference type="FunFam" id="3.30.54.20:FF:000002">
    <property type="entry name" value="Threonine--tRNA ligase"/>
    <property type="match status" value="1"/>
</dbReference>
<dbReference type="HAMAP" id="MF_00184">
    <property type="entry name" value="Thr_tRNA_synth"/>
    <property type="match status" value="1"/>
</dbReference>
<evidence type="ECO:0000256" key="7">
    <source>
        <dbReference type="ARBA" id="ARBA00022741"/>
    </source>
</evidence>
<dbReference type="Pfam" id="PF07973">
    <property type="entry name" value="tRNA_SAD"/>
    <property type="match status" value="1"/>
</dbReference>
<comment type="similarity">
    <text evidence="1 14">Belongs to the class-II aminoacyl-tRNA synthetase family.</text>
</comment>
<keyword evidence="12 14" id="KW-0030">Aminoacyl-tRNA synthetase</keyword>
<dbReference type="SUPFAM" id="SSF81271">
    <property type="entry name" value="TGS-like"/>
    <property type="match status" value="1"/>
</dbReference>
<dbReference type="EC" id="6.1.1.3" evidence="14"/>
<feature type="compositionally biased region" description="Basic and acidic residues" evidence="15">
    <location>
        <begin position="649"/>
        <end position="669"/>
    </location>
</feature>
<dbReference type="SMART" id="SM00863">
    <property type="entry name" value="tRNA_SAD"/>
    <property type="match status" value="1"/>
</dbReference>
<keyword evidence="3 14" id="KW-0963">Cytoplasm</keyword>
<dbReference type="KEGG" id="mets:DK389_29520"/>
<protein>
    <recommendedName>
        <fullName evidence="14">Threonine--tRNA ligase</fullName>
        <ecNumber evidence="14">6.1.1.3</ecNumber>
    </recommendedName>
    <alternativeName>
        <fullName evidence="14">Threonyl-tRNA synthetase</fullName>
        <shortName evidence="14">ThrRS</shortName>
    </alternativeName>
</protein>
<evidence type="ECO:0000256" key="11">
    <source>
        <dbReference type="ARBA" id="ARBA00022917"/>
    </source>
</evidence>
<dbReference type="GO" id="GO:0005524">
    <property type="term" value="F:ATP binding"/>
    <property type="evidence" value="ECO:0007669"/>
    <property type="project" value="UniProtKB-UniRule"/>
</dbReference>
<dbReference type="FunFam" id="3.30.980.10:FF:000005">
    <property type="entry name" value="Threonyl-tRNA synthetase, mitochondrial"/>
    <property type="match status" value="1"/>
</dbReference>
<keyword evidence="5 14" id="KW-0436">Ligase</keyword>
<dbReference type="OrthoDB" id="9802304at2"/>
<dbReference type="CDD" id="cd00771">
    <property type="entry name" value="ThrRS_core"/>
    <property type="match status" value="1"/>
</dbReference>
<keyword evidence="7 14" id="KW-0547">Nucleotide-binding</keyword>
<comment type="subunit">
    <text evidence="2 14">Homodimer.</text>
</comment>
<evidence type="ECO:0000256" key="1">
    <source>
        <dbReference type="ARBA" id="ARBA00008226"/>
    </source>
</evidence>
<dbReference type="InterPro" id="IPR033728">
    <property type="entry name" value="ThrRS_core"/>
</dbReference>
<feature type="binding site" evidence="14">
    <location>
        <position position="339"/>
    </location>
    <ligand>
        <name>Zn(2+)</name>
        <dbReference type="ChEBI" id="CHEBI:29105"/>
        <note>catalytic</note>
    </ligand>
</feature>
<dbReference type="CDD" id="cd01667">
    <property type="entry name" value="TGS_ThrRS"/>
    <property type="match status" value="1"/>
</dbReference>
<dbReference type="GO" id="GO:0006435">
    <property type="term" value="P:threonyl-tRNA aminoacylation"/>
    <property type="evidence" value="ECO:0007669"/>
    <property type="project" value="UniProtKB-UniRule"/>
</dbReference>
<keyword evidence="8 14" id="KW-0862">Zinc</keyword>
<evidence type="ECO:0000256" key="15">
    <source>
        <dbReference type="SAM" id="MobiDB-lite"/>
    </source>
</evidence>